<evidence type="ECO:0000313" key="2">
    <source>
        <dbReference type="Proteomes" id="UP000290289"/>
    </source>
</evidence>
<gene>
    <name evidence="1" type="ORF">DVH24_036060</name>
</gene>
<protein>
    <submittedName>
        <fullName evidence="1">Uncharacterized protein</fullName>
    </submittedName>
</protein>
<evidence type="ECO:0000313" key="1">
    <source>
        <dbReference type="EMBL" id="RXH90814.1"/>
    </source>
</evidence>
<dbReference type="Proteomes" id="UP000290289">
    <property type="component" value="Chromosome 9"/>
</dbReference>
<comment type="caution">
    <text evidence="1">The sequence shown here is derived from an EMBL/GenBank/DDBJ whole genome shotgun (WGS) entry which is preliminary data.</text>
</comment>
<accession>A0A498J9K6</accession>
<organism evidence="1 2">
    <name type="scientific">Malus domestica</name>
    <name type="common">Apple</name>
    <name type="synonym">Pyrus malus</name>
    <dbReference type="NCBI Taxonomy" id="3750"/>
    <lineage>
        <taxon>Eukaryota</taxon>
        <taxon>Viridiplantae</taxon>
        <taxon>Streptophyta</taxon>
        <taxon>Embryophyta</taxon>
        <taxon>Tracheophyta</taxon>
        <taxon>Spermatophyta</taxon>
        <taxon>Magnoliopsida</taxon>
        <taxon>eudicotyledons</taxon>
        <taxon>Gunneridae</taxon>
        <taxon>Pentapetalae</taxon>
        <taxon>rosids</taxon>
        <taxon>fabids</taxon>
        <taxon>Rosales</taxon>
        <taxon>Rosaceae</taxon>
        <taxon>Amygdaloideae</taxon>
        <taxon>Maleae</taxon>
        <taxon>Malus</taxon>
    </lineage>
</organism>
<dbReference type="EMBL" id="RDQH01000335">
    <property type="protein sequence ID" value="RXH90814.1"/>
    <property type="molecule type" value="Genomic_DNA"/>
</dbReference>
<sequence>MCWRSSSIASERKDNDHDDEELLMALTIANRIADSPEKIVKEFLQRRSNSSSDSLEAVFDLPLHTSRNQNNQNPSIANEGTHEDNFFHIFLDLRKGTGPHITSTPNCRSSSRTSVWILALNVVSCMEGSQMSIRVRGSIRGRVDGIVECGSEKLDAWVGMLVYIMHESVKWEVCGSDDHEWCFARTKTCYAHPRI</sequence>
<proteinExistence type="predicted"/>
<name>A0A498J9K6_MALDO</name>
<reference evidence="1 2" key="1">
    <citation type="submission" date="2018-10" db="EMBL/GenBank/DDBJ databases">
        <title>A high-quality apple genome assembly.</title>
        <authorList>
            <person name="Hu J."/>
        </authorList>
    </citation>
    <scope>NUCLEOTIDE SEQUENCE [LARGE SCALE GENOMIC DNA]</scope>
    <source>
        <strain evidence="2">cv. HFTH1</strain>
        <tissue evidence="1">Young leaf</tissue>
    </source>
</reference>
<dbReference type="AlphaFoldDB" id="A0A498J9K6"/>
<keyword evidence="2" id="KW-1185">Reference proteome</keyword>